<gene>
    <name evidence="2" type="ORF">DWX90_15615</name>
</gene>
<comment type="caution">
    <text evidence="2">The sequence shown here is derived from an EMBL/GenBank/DDBJ whole genome shotgun (WGS) entry which is preliminary data.</text>
</comment>
<accession>A0AA92TIZ3</accession>
<protein>
    <submittedName>
        <fullName evidence="2">Uncharacterized protein</fullName>
    </submittedName>
</protein>
<reference evidence="2 3" key="1">
    <citation type="submission" date="2018-08" db="EMBL/GenBank/DDBJ databases">
        <title>A genome reference for cultivated species of the human gut microbiota.</title>
        <authorList>
            <person name="Zou Y."/>
            <person name="Xue W."/>
            <person name="Luo G."/>
        </authorList>
    </citation>
    <scope>NUCLEOTIDE SEQUENCE [LARGE SCALE GENOMIC DNA]</scope>
    <source>
        <strain evidence="2 3">AF22-1</strain>
    </source>
</reference>
<evidence type="ECO:0000256" key="1">
    <source>
        <dbReference type="SAM" id="SignalP"/>
    </source>
</evidence>
<dbReference type="Proteomes" id="UP000286113">
    <property type="component" value="Unassembled WGS sequence"/>
</dbReference>
<name>A0AA92TIZ3_9BACT</name>
<dbReference type="EMBL" id="QRVN01000057">
    <property type="protein sequence ID" value="RGS44679.1"/>
    <property type="molecule type" value="Genomic_DNA"/>
</dbReference>
<keyword evidence="1" id="KW-0732">Signal</keyword>
<sequence>MKKLLFIIFLMVFSFATIANAKKPKEKVSWPKAVLTLNDGTVLNGYLRIDIHDTGNYILFSETEDGKKTKYKNETIKSLFVKDCLGEGKDVTLLPVKFYFREGKQILKNPVLAIQVFQGKHVKGYMRPTVFDNTTTNRSFSGIVSTFSVEEKGCWDYLYNVDSDNTINVPYWLYRPDKDKPRNLKSNFNSLKKTFEKYPQLLEIIEKQGITAEQISDDPIMLLEILDKILQ</sequence>
<proteinExistence type="predicted"/>
<feature type="signal peptide" evidence="1">
    <location>
        <begin position="1"/>
        <end position="21"/>
    </location>
</feature>
<evidence type="ECO:0000313" key="2">
    <source>
        <dbReference type="EMBL" id="RGS44679.1"/>
    </source>
</evidence>
<evidence type="ECO:0000313" key="3">
    <source>
        <dbReference type="Proteomes" id="UP000286113"/>
    </source>
</evidence>
<organism evidence="2 3">
    <name type="scientific">Segatella copri</name>
    <dbReference type="NCBI Taxonomy" id="165179"/>
    <lineage>
        <taxon>Bacteria</taxon>
        <taxon>Pseudomonadati</taxon>
        <taxon>Bacteroidota</taxon>
        <taxon>Bacteroidia</taxon>
        <taxon>Bacteroidales</taxon>
        <taxon>Prevotellaceae</taxon>
        <taxon>Segatella</taxon>
    </lineage>
</organism>
<dbReference type="AlphaFoldDB" id="A0AA92TIZ3"/>
<feature type="chain" id="PRO_5041744173" evidence="1">
    <location>
        <begin position="22"/>
        <end position="231"/>
    </location>
</feature>